<organism evidence="2 3">
    <name type="scientific">Roseateles subflavus</name>
    <dbReference type="NCBI Taxonomy" id="3053353"/>
    <lineage>
        <taxon>Bacteria</taxon>
        <taxon>Pseudomonadati</taxon>
        <taxon>Pseudomonadota</taxon>
        <taxon>Betaproteobacteria</taxon>
        <taxon>Burkholderiales</taxon>
        <taxon>Sphaerotilaceae</taxon>
        <taxon>Roseateles</taxon>
    </lineage>
</organism>
<dbReference type="RefSeq" id="WP_285984730.1">
    <property type="nucleotide sequence ID" value="NZ_JASVDS010000011.1"/>
</dbReference>
<dbReference type="Proteomes" id="UP001238603">
    <property type="component" value="Unassembled WGS sequence"/>
</dbReference>
<dbReference type="EMBL" id="JASVDS010000011">
    <property type="protein sequence ID" value="MDL5034656.1"/>
    <property type="molecule type" value="Genomic_DNA"/>
</dbReference>
<comment type="caution">
    <text evidence="2">The sequence shown here is derived from an EMBL/GenBank/DDBJ whole genome shotgun (WGS) entry which is preliminary data.</text>
</comment>
<dbReference type="InterPro" id="IPR029058">
    <property type="entry name" value="AB_hydrolase_fold"/>
</dbReference>
<accession>A0ABT7LP57</accession>
<dbReference type="InterPro" id="IPR053145">
    <property type="entry name" value="AB_hydrolase_Est10"/>
</dbReference>
<proteinExistence type="predicted"/>
<dbReference type="PANTHER" id="PTHR43265">
    <property type="entry name" value="ESTERASE ESTD"/>
    <property type="match status" value="1"/>
</dbReference>
<gene>
    <name evidence="2" type="ORF">QRD43_22325</name>
</gene>
<keyword evidence="2" id="KW-0378">Hydrolase</keyword>
<protein>
    <submittedName>
        <fullName evidence="2">Alpha/beta fold hydrolase</fullName>
    </submittedName>
</protein>
<dbReference type="Gene3D" id="3.40.50.1820">
    <property type="entry name" value="alpha/beta hydrolase"/>
    <property type="match status" value="1"/>
</dbReference>
<dbReference type="SUPFAM" id="SSF53474">
    <property type="entry name" value="alpha/beta-Hydrolases"/>
    <property type="match status" value="1"/>
</dbReference>
<dbReference type="Pfam" id="PF12146">
    <property type="entry name" value="Hydrolase_4"/>
    <property type="match status" value="1"/>
</dbReference>
<reference evidence="2 3" key="1">
    <citation type="submission" date="2023-06" db="EMBL/GenBank/DDBJ databases">
        <title>Pelomonas sp. APW6 16S ribosomal RNA gene genome sequencing and assembly.</title>
        <authorList>
            <person name="Woo H."/>
        </authorList>
    </citation>
    <scope>NUCLEOTIDE SEQUENCE [LARGE SCALE GENOMIC DNA]</scope>
    <source>
        <strain evidence="2 3">APW6</strain>
    </source>
</reference>
<evidence type="ECO:0000313" key="2">
    <source>
        <dbReference type="EMBL" id="MDL5034656.1"/>
    </source>
</evidence>
<keyword evidence="3" id="KW-1185">Reference proteome</keyword>
<sequence length="328" mass="35510">MSITEKAWNVQRPGLVIQGSLCLPAEGRFPLALILQGSGQVDRDGNVRGRGPSIYAKLARALAEFGVASYRYDKRGAGASGGKFLETGYHDLVDDAQACWESLVTAPFCDPQRMYMIGHSEGTAMAAQLAARVAHRPRALVQLCPFVEGAEGMLIHQADQIERELPDVPGLLGLILRLMNRLTGPYGQSLRKMLERVRTLEGGTVRLGSARVSARWLRELIELDVNRLYRDVPCPMLLLSGEKDLQCTPDSAGKLADLVDVPTEHHVVPDMIHHLSACEGPPALFDLRDIDPLPLSPALLAHLQQWFAREASDGPAPGGAPAPALAGP</sequence>
<feature type="domain" description="Serine aminopeptidase S33" evidence="1">
    <location>
        <begin position="54"/>
        <end position="275"/>
    </location>
</feature>
<evidence type="ECO:0000313" key="3">
    <source>
        <dbReference type="Proteomes" id="UP001238603"/>
    </source>
</evidence>
<dbReference type="GO" id="GO:0016787">
    <property type="term" value="F:hydrolase activity"/>
    <property type="evidence" value="ECO:0007669"/>
    <property type="project" value="UniProtKB-KW"/>
</dbReference>
<dbReference type="PANTHER" id="PTHR43265:SF1">
    <property type="entry name" value="ESTERASE ESTD"/>
    <property type="match status" value="1"/>
</dbReference>
<evidence type="ECO:0000259" key="1">
    <source>
        <dbReference type="Pfam" id="PF12146"/>
    </source>
</evidence>
<dbReference type="InterPro" id="IPR022742">
    <property type="entry name" value="Hydrolase_4"/>
</dbReference>
<name>A0ABT7LP57_9BURK</name>